<dbReference type="RefSeq" id="WP_261894931.1">
    <property type="nucleotide sequence ID" value="NZ_AP024895.1"/>
</dbReference>
<dbReference type="Proteomes" id="UP001304071">
    <property type="component" value="Chromosome 1"/>
</dbReference>
<feature type="chain" id="PRO_5045073137" evidence="1">
    <location>
        <begin position="20"/>
        <end position="161"/>
    </location>
</feature>
<keyword evidence="1" id="KW-0732">Signal</keyword>
<sequence>MKLAWLLSSYLLLSISAQAYTLPSLTDDSTPAVSPHNLFISGQQNGNSLDGWVVDSGYRYSLFDDIDLFIGTSLGTRVDSELTDKSFMSGLSYQYSDRLLLKSTLHSVISSYHRDIKDPSGDSISAEFSSQYRVSDKIDVHATLGYQEWQQDVEVGLGFRF</sequence>
<keyword evidence="3" id="KW-1185">Reference proteome</keyword>
<protein>
    <submittedName>
        <fullName evidence="2">Uncharacterized protein</fullName>
    </submittedName>
</protein>
<name>A0ABZ0QGT1_9VIBR</name>
<reference evidence="2 3" key="1">
    <citation type="submission" date="2023-11" db="EMBL/GenBank/DDBJ databases">
        <title>Plant-associative lifestyle of Vibrio porteresiae and its evolutionary dynamics.</title>
        <authorList>
            <person name="Rameshkumar N."/>
            <person name="Kirti K."/>
        </authorList>
    </citation>
    <scope>NUCLEOTIDE SEQUENCE [LARGE SCALE GENOMIC DNA]</scope>
    <source>
        <strain evidence="2 3">MSSRF30</strain>
    </source>
</reference>
<organism evidence="2 3">
    <name type="scientific">Vibrio porteresiae DSM 19223</name>
    <dbReference type="NCBI Taxonomy" id="1123496"/>
    <lineage>
        <taxon>Bacteria</taxon>
        <taxon>Pseudomonadati</taxon>
        <taxon>Pseudomonadota</taxon>
        <taxon>Gammaproteobacteria</taxon>
        <taxon>Vibrionales</taxon>
        <taxon>Vibrionaceae</taxon>
        <taxon>Vibrio</taxon>
    </lineage>
</organism>
<accession>A0ABZ0QGT1</accession>
<evidence type="ECO:0000313" key="2">
    <source>
        <dbReference type="EMBL" id="WPC74658.1"/>
    </source>
</evidence>
<evidence type="ECO:0000256" key="1">
    <source>
        <dbReference type="SAM" id="SignalP"/>
    </source>
</evidence>
<evidence type="ECO:0000313" key="3">
    <source>
        <dbReference type="Proteomes" id="UP001304071"/>
    </source>
</evidence>
<dbReference type="EMBL" id="CP138203">
    <property type="protein sequence ID" value="WPC74658.1"/>
    <property type="molecule type" value="Genomic_DNA"/>
</dbReference>
<feature type="signal peptide" evidence="1">
    <location>
        <begin position="1"/>
        <end position="19"/>
    </location>
</feature>
<gene>
    <name evidence="2" type="ORF">R8Z52_05420</name>
</gene>
<proteinExistence type="predicted"/>